<gene>
    <name evidence="1" type="ORF">OFUS_LOCUS19189</name>
</gene>
<sequence>MAAIISTISIGITIAAAFTDVLGVCVPLILPGVLTGDQGRVVTGFQVHGGNVNLDVVLGGIVNFDVVLGGNVNIGRRVVTSGGNVKRPFVVVCTGSVNFVVVPVNAGVDSVPGVGIGFTYVKQSSL</sequence>
<comment type="caution">
    <text evidence="1">The sequence shown here is derived from an EMBL/GenBank/DDBJ whole genome shotgun (WGS) entry which is preliminary data.</text>
</comment>
<proteinExistence type="predicted"/>
<dbReference type="EMBL" id="CAIIXF020000009">
    <property type="protein sequence ID" value="CAH1794508.1"/>
    <property type="molecule type" value="Genomic_DNA"/>
</dbReference>
<name>A0A8J1U401_OWEFU</name>
<reference evidence="1" key="1">
    <citation type="submission" date="2022-03" db="EMBL/GenBank/DDBJ databases">
        <authorList>
            <person name="Martin C."/>
        </authorList>
    </citation>
    <scope>NUCLEOTIDE SEQUENCE</scope>
</reference>
<protein>
    <submittedName>
        <fullName evidence="1">Uncharacterized protein</fullName>
    </submittedName>
</protein>
<evidence type="ECO:0000313" key="2">
    <source>
        <dbReference type="Proteomes" id="UP000749559"/>
    </source>
</evidence>
<dbReference type="Proteomes" id="UP000749559">
    <property type="component" value="Unassembled WGS sequence"/>
</dbReference>
<evidence type="ECO:0000313" key="1">
    <source>
        <dbReference type="EMBL" id="CAH1794508.1"/>
    </source>
</evidence>
<dbReference type="AlphaFoldDB" id="A0A8J1U401"/>
<organism evidence="1 2">
    <name type="scientific">Owenia fusiformis</name>
    <name type="common">Polychaete worm</name>
    <dbReference type="NCBI Taxonomy" id="6347"/>
    <lineage>
        <taxon>Eukaryota</taxon>
        <taxon>Metazoa</taxon>
        <taxon>Spiralia</taxon>
        <taxon>Lophotrochozoa</taxon>
        <taxon>Annelida</taxon>
        <taxon>Polychaeta</taxon>
        <taxon>Sedentaria</taxon>
        <taxon>Canalipalpata</taxon>
        <taxon>Sabellida</taxon>
        <taxon>Oweniida</taxon>
        <taxon>Oweniidae</taxon>
        <taxon>Owenia</taxon>
    </lineage>
</organism>
<keyword evidence="2" id="KW-1185">Reference proteome</keyword>
<accession>A0A8J1U401</accession>